<evidence type="ECO:0000313" key="2">
    <source>
        <dbReference type="Proteomes" id="UP000664277"/>
    </source>
</evidence>
<name>A0A8J7PM03_9BACT</name>
<accession>A0A8J7PM03</accession>
<reference evidence="1" key="1">
    <citation type="submission" date="2021-02" db="EMBL/GenBank/DDBJ databases">
        <title>Genome-Resolved Metagenomics of a Microbial Community Performing Photosynthetic Biological Nutrient Removal.</title>
        <authorList>
            <person name="Mcdaniel E.A."/>
        </authorList>
    </citation>
    <scope>NUCLEOTIDE SEQUENCE</scope>
    <source>
        <strain evidence="1">UWPOB_OBS1</strain>
    </source>
</reference>
<dbReference type="EMBL" id="JAFLCK010000010">
    <property type="protein sequence ID" value="MBN8660377.1"/>
    <property type="molecule type" value="Genomic_DNA"/>
</dbReference>
<protein>
    <submittedName>
        <fullName evidence="1">Uncharacterized protein</fullName>
    </submittedName>
</protein>
<comment type="caution">
    <text evidence="1">The sequence shown here is derived from an EMBL/GenBank/DDBJ whole genome shotgun (WGS) entry which is preliminary data.</text>
</comment>
<dbReference type="Proteomes" id="UP000664277">
    <property type="component" value="Unassembled WGS sequence"/>
</dbReference>
<organism evidence="1 2">
    <name type="scientific">Candidatus Obscuribacter phosphatis</name>
    <dbReference type="NCBI Taxonomy" id="1906157"/>
    <lineage>
        <taxon>Bacteria</taxon>
        <taxon>Bacillati</taxon>
        <taxon>Candidatus Melainabacteria</taxon>
        <taxon>Candidatus Obscuribacterales</taxon>
        <taxon>Candidatus Obscuribacteraceae</taxon>
        <taxon>Candidatus Obscuribacter</taxon>
    </lineage>
</organism>
<dbReference type="AlphaFoldDB" id="A0A8J7PM03"/>
<feature type="non-terminal residue" evidence="1">
    <location>
        <position position="61"/>
    </location>
</feature>
<gene>
    <name evidence="1" type="ORF">J0M35_08455</name>
</gene>
<sequence length="61" mass="6894">MFFLEAKFIVVAEKKVIRVMFYIKSLVRSMLILAALCSFPISCIASEPSHESVAMRIVELS</sequence>
<evidence type="ECO:0000313" key="1">
    <source>
        <dbReference type="EMBL" id="MBN8660377.1"/>
    </source>
</evidence>
<proteinExistence type="predicted"/>